<proteinExistence type="predicted"/>
<dbReference type="EMBL" id="RFFG01000046">
    <property type="protein sequence ID" value="RMI41066.1"/>
    <property type="molecule type" value="Genomic_DNA"/>
</dbReference>
<dbReference type="OrthoDB" id="3451206at2"/>
<dbReference type="Proteomes" id="UP000282674">
    <property type="component" value="Unassembled WGS sequence"/>
</dbReference>
<evidence type="ECO:0000313" key="1">
    <source>
        <dbReference type="EMBL" id="RMI41066.1"/>
    </source>
</evidence>
<organism evidence="1 2">
    <name type="scientific">Actinomadura harenae</name>
    <dbReference type="NCBI Taxonomy" id="2483351"/>
    <lineage>
        <taxon>Bacteria</taxon>
        <taxon>Bacillati</taxon>
        <taxon>Actinomycetota</taxon>
        <taxon>Actinomycetes</taxon>
        <taxon>Streptosporangiales</taxon>
        <taxon>Thermomonosporaceae</taxon>
        <taxon>Actinomadura</taxon>
    </lineage>
</organism>
<dbReference type="AlphaFoldDB" id="A0A3M2LVE6"/>
<accession>A0A3M2LVE6</accession>
<reference evidence="1 2" key="1">
    <citation type="submission" date="2018-10" db="EMBL/GenBank/DDBJ databases">
        <title>Isolation from soil.</title>
        <authorList>
            <person name="Hu J."/>
        </authorList>
    </citation>
    <scope>NUCLEOTIDE SEQUENCE [LARGE SCALE GENOMIC DNA]</scope>
    <source>
        <strain evidence="1 2">NEAU-Ht49</strain>
    </source>
</reference>
<protein>
    <submittedName>
        <fullName evidence="1">Uncharacterized protein</fullName>
    </submittedName>
</protein>
<name>A0A3M2LVE6_9ACTN</name>
<evidence type="ECO:0000313" key="2">
    <source>
        <dbReference type="Proteomes" id="UP000282674"/>
    </source>
</evidence>
<dbReference type="RefSeq" id="WP_122196715.1">
    <property type="nucleotide sequence ID" value="NZ_JBHSKC010000004.1"/>
</dbReference>
<keyword evidence="2" id="KW-1185">Reference proteome</keyword>
<gene>
    <name evidence="1" type="ORF">EBO15_24110</name>
</gene>
<comment type="caution">
    <text evidence="1">The sequence shown here is derived from an EMBL/GenBank/DDBJ whole genome shotgun (WGS) entry which is preliminary data.</text>
</comment>
<sequence>MTTTHGLSEIIVGEALERRSPAQGTTYLSGSGPVPGAHIPPVLVAPVPELVEALRACDMYGMVSAHIDWARRGRPLVPDGAPVPDDVLALVRERLPDTAPRGDALRHAARVFWDVLVRADILHPDDEERVLRPGATALALTGPDEDGALAAWHRTVIALLDEWGHDGRQGLTANLLVSIYTYDQPIPRTSITPWLDEDGRATMGHHLDALRECGLVEFTAAKVGITPLGRSVTRVLLEDATGIRVPMVGDHADGDAAGLLEALPFYPSFMVDPEVRLWLVHGGRTREDGAAEFAAALREVAPGARRAGLDILTGKYGRAFGEAGPRALLDLADDPALAGLVRSRLADGERDALSRPAPAGSDAWALIDMVAEGLESGEHTPHAIITELGYTGWPEDKFAKLLGLFAESDHPWTGRVLTLMAEHHPEPSSAAAARALLDPLG</sequence>